<dbReference type="STRING" id="485916.Dtox_1506"/>
<dbReference type="RefSeq" id="WP_015757083.1">
    <property type="nucleotide sequence ID" value="NC_013216.1"/>
</dbReference>
<keyword evidence="1" id="KW-1133">Transmembrane helix</keyword>
<proteinExistence type="predicted"/>
<evidence type="ECO:0008006" key="4">
    <source>
        <dbReference type="Google" id="ProtNLM"/>
    </source>
</evidence>
<gene>
    <name evidence="2" type="ordered locus">Dtox_1506</name>
</gene>
<dbReference type="Proteomes" id="UP000002217">
    <property type="component" value="Chromosome"/>
</dbReference>
<organism evidence="2 3">
    <name type="scientific">Desulfofarcimen acetoxidans (strain ATCC 49208 / DSM 771 / KCTC 5769 / VKM B-1644 / 5575)</name>
    <name type="common">Desulfotomaculum acetoxidans</name>
    <dbReference type="NCBI Taxonomy" id="485916"/>
    <lineage>
        <taxon>Bacteria</taxon>
        <taxon>Bacillati</taxon>
        <taxon>Bacillota</taxon>
        <taxon>Clostridia</taxon>
        <taxon>Eubacteriales</taxon>
        <taxon>Peptococcaceae</taxon>
        <taxon>Desulfofarcimen</taxon>
    </lineage>
</organism>
<dbReference type="HOGENOM" id="CLU_719321_0_0_9"/>
<dbReference type="Gene3D" id="3.90.1720.10">
    <property type="entry name" value="endopeptidase domain like (from Nostoc punctiforme)"/>
    <property type="match status" value="1"/>
</dbReference>
<sequence>MADPATIAMAVKSAVALATDKRMWKAIGVVIAAILTPIILVVVMIASILSAGSDHNKAAIDLAFNGGGIPAAMPAEYASHISNMTDCFTVLDGAISDVEAQMEGGPLDNIRVKSLFYSLNFGAENLTLASTEARAFVDCFISYEERKRTVDGAEVTYTVAVPVSLNTAYTKLSRQGLAVTAEVKANAQKIYERIAFGGAGLFTGEIERGGTGNTVLDISAFIDPSTKNNLDLVTYAEQAFEAGWGYVWGTYGDILTDSLFSYKLEQYPDGVGSYEDFIRNNWLGGRTTDCVGLIKGYGWLDPESLKIEYGTNGMPDIGADTMHNNASVSGSMDTMPDTPGLAVWKSGHIGIYVGNGKVIEAMGTKYGVVKTNLADRSWSAWLEIPYINYNTGE</sequence>
<dbReference type="KEGG" id="dae:Dtox_1506"/>
<dbReference type="EMBL" id="CP001720">
    <property type="protein sequence ID" value="ACV62370.1"/>
    <property type="molecule type" value="Genomic_DNA"/>
</dbReference>
<keyword evidence="1" id="KW-0812">Transmembrane</keyword>
<dbReference type="AlphaFoldDB" id="C8VVQ5"/>
<dbReference type="SUPFAM" id="SSF54001">
    <property type="entry name" value="Cysteine proteinases"/>
    <property type="match status" value="1"/>
</dbReference>
<evidence type="ECO:0000313" key="3">
    <source>
        <dbReference type="Proteomes" id="UP000002217"/>
    </source>
</evidence>
<keyword evidence="1" id="KW-0472">Membrane</keyword>
<name>C8VVQ5_DESAS</name>
<evidence type="ECO:0000313" key="2">
    <source>
        <dbReference type="EMBL" id="ACV62370.1"/>
    </source>
</evidence>
<reference evidence="2 3" key="1">
    <citation type="journal article" date="2009" name="Stand. Genomic Sci.">
        <title>Complete genome sequence of Desulfotomaculum acetoxidans type strain (5575).</title>
        <authorList>
            <person name="Spring S."/>
            <person name="Lapidus A."/>
            <person name="Schroder M."/>
            <person name="Gleim D."/>
            <person name="Sims D."/>
            <person name="Meincke L."/>
            <person name="Glavina Del Rio T."/>
            <person name="Tice H."/>
            <person name="Copeland A."/>
            <person name="Cheng J.F."/>
            <person name="Lucas S."/>
            <person name="Chen F."/>
            <person name="Nolan M."/>
            <person name="Bruce D."/>
            <person name="Goodwin L."/>
            <person name="Pitluck S."/>
            <person name="Ivanova N."/>
            <person name="Mavromatis K."/>
            <person name="Mikhailova N."/>
            <person name="Pati A."/>
            <person name="Chen A."/>
            <person name="Palaniappan K."/>
            <person name="Land M."/>
            <person name="Hauser L."/>
            <person name="Chang Y.J."/>
            <person name="Jeffries C.D."/>
            <person name="Chain P."/>
            <person name="Saunders E."/>
            <person name="Brettin T."/>
            <person name="Detter J.C."/>
            <person name="Goker M."/>
            <person name="Bristow J."/>
            <person name="Eisen J.A."/>
            <person name="Markowitz V."/>
            <person name="Hugenholtz P."/>
            <person name="Kyrpides N.C."/>
            <person name="Klenk H.P."/>
            <person name="Han C."/>
        </authorList>
    </citation>
    <scope>NUCLEOTIDE SEQUENCE [LARGE SCALE GENOMIC DNA]</scope>
    <source>
        <strain evidence="3">ATCC 49208 / DSM 771 / VKM B-1644</strain>
    </source>
</reference>
<dbReference type="InterPro" id="IPR038765">
    <property type="entry name" value="Papain-like_cys_pep_sf"/>
</dbReference>
<accession>C8VVQ5</accession>
<dbReference type="OrthoDB" id="9812962at2"/>
<evidence type="ECO:0000256" key="1">
    <source>
        <dbReference type="SAM" id="Phobius"/>
    </source>
</evidence>
<keyword evidence="3" id="KW-1185">Reference proteome</keyword>
<feature type="transmembrane region" description="Helical" evidence="1">
    <location>
        <begin position="26"/>
        <end position="49"/>
    </location>
</feature>
<dbReference type="eggNOG" id="COG0791">
    <property type="taxonomic scope" value="Bacteria"/>
</dbReference>
<protein>
    <recommendedName>
        <fullName evidence="4">NLP/P60 protein</fullName>
    </recommendedName>
</protein>